<evidence type="ECO:0000256" key="3">
    <source>
        <dbReference type="SAM" id="MobiDB-lite"/>
    </source>
</evidence>
<dbReference type="Proteomes" id="UP001470230">
    <property type="component" value="Unassembled WGS sequence"/>
</dbReference>
<dbReference type="InterPro" id="IPR036028">
    <property type="entry name" value="SH3-like_dom_sf"/>
</dbReference>
<evidence type="ECO:0000256" key="2">
    <source>
        <dbReference type="PROSITE-ProRule" id="PRU00192"/>
    </source>
</evidence>
<dbReference type="SUPFAM" id="SSF50044">
    <property type="entry name" value="SH3-domain"/>
    <property type="match status" value="1"/>
</dbReference>
<evidence type="ECO:0000259" key="4">
    <source>
        <dbReference type="PROSITE" id="PS50002"/>
    </source>
</evidence>
<protein>
    <recommendedName>
        <fullName evidence="4">SH3 domain-containing protein</fullName>
    </recommendedName>
</protein>
<evidence type="ECO:0000313" key="6">
    <source>
        <dbReference type="Proteomes" id="UP001470230"/>
    </source>
</evidence>
<dbReference type="EMBL" id="JAPFFF010000014">
    <property type="protein sequence ID" value="KAK8870582.1"/>
    <property type="molecule type" value="Genomic_DNA"/>
</dbReference>
<keyword evidence="1 2" id="KW-0728">SH3 domain</keyword>
<evidence type="ECO:0000313" key="5">
    <source>
        <dbReference type="EMBL" id="KAK8870582.1"/>
    </source>
</evidence>
<sequence length="398" mass="46007">MSKILLVEKSYDETTESYKKLSHYFKEYGEFFCNVMTPAQKAQKFALYAPDENIPGFTGTLSSAIWQADLVFTNIDESFKNYGSKLKLTDIFDRLYKDRITNKEDSGMLSCQYREIKSGLIHDSAILYVNVCELTKKLNDTYRDYASPSQSSTPTNSTPDLLMQTPNTHGKIFQSVNKMVISNKISKLYAQYIHSVSDYISYRESIKQCNQEITEYTHSHHINLNRIDDTIFQNFLTIILPKVSKNISQLGQEIIDQANIFQSKIDQINFEADFKEYINVSNLSFKDIKAPRFEPYKFRSPFASPDQIYIQRIKVNYFPIGNAVALSDFDPETKNEVKLTKGKPVYLMEKEPRNGWMLVMTLPLAKIGFVPFSHLKILSDNLELNNENMFNKNKLIKV</sequence>
<keyword evidence="6" id="KW-1185">Reference proteome</keyword>
<gene>
    <name evidence="5" type="ORF">M9Y10_008468</name>
</gene>
<dbReference type="SMART" id="SM00326">
    <property type="entry name" value="SH3"/>
    <property type="match status" value="1"/>
</dbReference>
<feature type="compositionally biased region" description="Low complexity" evidence="3">
    <location>
        <begin position="147"/>
        <end position="159"/>
    </location>
</feature>
<feature type="region of interest" description="Disordered" evidence="3">
    <location>
        <begin position="145"/>
        <end position="164"/>
    </location>
</feature>
<evidence type="ECO:0000256" key="1">
    <source>
        <dbReference type="ARBA" id="ARBA00022443"/>
    </source>
</evidence>
<dbReference type="InterPro" id="IPR001452">
    <property type="entry name" value="SH3_domain"/>
</dbReference>
<dbReference type="Gene3D" id="2.30.30.40">
    <property type="entry name" value="SH3 Domains"/>
    <property type="match status" value="1"/>
</dbReference>
<comment type="caution">
    <text evidence="5">The sequence shown here is derived from an EMBL/GenBank/DDBJ whole genome shotgun (WGS) entry which is preliminary data.</text>
</comment>
<reference evidence="5 6" key="1">
    <citation type="submission" date="2024-04" db="EMBL/GenBank/DDBJ databases">
        <title>Tritrichomonas musculus Genome.</title>
        <authorList>
            <person name="Alves-Ferreira E."/>
            <person name="Grigg M."/>
            <person name="Lorenzi H."/>
            <person name="Galac M."/>
        </authorList>
    </citation>
    <scope>NUCLEOTIDE SEQUENCE [LARGE SCALE GENOMIC DNA]</scope>
    <source>
        <strain evidence="5 6">EAF2021</strain>
    </source>
</reference>
<dbReference type="PROSITE" id="PS50002">
    <property type="entry name" value="SH3"/>
    <property type="match status" value="1"/>
</dbReference>
<accession>A0ABR2IY70</accession>
<name>A0ABR2IY70_9EUKA</name>
<organism evidence="5 6">
    <name type="scientific">Tritrichomonas musculus</name>
    <dbReference type="NCBI Taxonomy" id="1915356"/>
    <lineage>
        <taxon>Eukaryota</taxon>
        <taxon>Metamonada</taxon>
        <taxon>Parabasalia</taxon>
        <taxon>Tritrichomonadida</taxon>
        <taxon>Tritrichomonadidae</taxon>
        <taxon>Tritrichomonas</taxon>
    </lineage>
</organism>
<feature type="domain" description="SH3" evidence="4">
    <location>
        <begin position="318"/>
        <end position="380"/>
    </location>
</feature>
<proteinExistence type="predicted"/>